<protein>
    <submittedName>
        <fullName evidence="1">Uncharacterized protein</fullName>
    </submittedName>
</protein>
<evidence type="ECO:0000313" key="2">
    <source>
        <dbReference type="Proteomes" id="UP001429984"/>
    </source>
</evidence>
<keyword evidence="2" id="KW-1185">Reference proteome</keyword>
<dbReference type="RefSeq" id="WP_194930713.1">
    <property type="nucleotide sequence ID" value="NZ_JADLZT010000004.1"/>
</dbReference>
<sequence>MRIYLPKPMHGWRAFTGEVGVIVLGVLLALGAQEAVEEMQIREEVGTFRETIDREVALNLYTYDVRVRQHGCIVDALGQVDRWLGQARSGD</sequence>
<gene>
    <name evidence="1" type="ORF">IU514_08740</name>
</gene>
<reference evidence="1 2" key="1">
    <citation type="submission" date="2020-11" db="EMBL/GenBank/DDBJ databases">
        <title>Draft Genome Sequence and Secondary Metabolite Biosynthetic Potential of the Lysobacter niastensis Type strain DSM 18481.</title>
        <authorList>
            <person name="Turrini P."/>
            <person name="Artuso I."/>
            <person name="Tescari M."/>
            <person name="Lugli G.A."/>
            <person name="Frangipani E."/>
            <person name="Ventura M."/>
            <person name="Visca P."/>
        </authorList>
    </citation>
    <scope>NUCLEOTIDE SEQUENCE [LARGE SCALE GENOMIC DNA]</scope>
    <source>
        <strain evidence="1 2">DSM 18481</strain>
    </source>
</reference>
<name>A0ABS0B8T9_9GAMM</name>
<dbReference type="EMBL" id="JADLZT010000004">
    <property type="protein sequence ID" value="MBF6024117.1"/>
    <property type="molecule type" value="Genomic_DNA"/>
</dbReference>
<accession>A0ABS0B8T9</accession>
<proteinExistence type="predicted"/>
<evidence type="ECO:0000313" key="1">
    <source>
        <dbReference type="EMBL" id="MBF6024117.1"/>
    </source>
</evidence>
<comment type="caution">
    <text evidence="1">The sequence shown here is derived from an EMBL/GenBank/DDBJ whole genome shotgun (WGS) entry which is preliminary data.</text>
</comment>
<organism evidence="1 2">
    <name type="scientific">Lysobacter niastensis</name>
    <dbReference type="NCBI Taxonomy" id="380629"/>
    <lineage>
        <taxon>Bacteria</taxon>
        <taxon>Pseudomonadati</taxon>
        <taxon>Pseudomonadota</taxon>
        <taxon>Gammaproteobacteria</taxon>
        <taxon>Lysobacterales</taxon>
        <taxon>Lysobacteraceae</taxon>
        <taxon>Lysobacter</taxon>
    </lineage>
</organism>
<dbReference type="Proteomes" id="UP001429984">
    <property type="component" value="Unassembled WGS sequence"/>
</dbReference>